<dbReference type="Pfam" id="PF00528">
    <property type="entry name" value="BPD_transp_1"/>
    <property type="match status" value="1"/>
</dbReference>
<comment type="similarity">
    <text evidence="2">Belongs to the binding-protein-dependent transport system permease family. HisMQ subfamily.</text>
</comment>
<evidence type="ECO:0000256" key="6">
    <source>
        <dbReference type="ARBA" id="ARBA00022970"/>
    </source>
</evidence>
<reference evidence="11" key="1">
    <citation type="submission" date="2023-07" db="EMBL/GenBank/DDBJ databases">
        <title>Between Cages and Wild: Unraveling the Impact of Captivity on Animal Microbiomes and Antimicrobial Resistance.</title>
        <authorList>
            <person name="Schmartz G.P."/>
            <person name="Rehner J."/>
            <person name="Schuff M.J."/>
            <person name="Becker S.L."/>
            <person name="Kravczyk M."/>
            <person name="Gurevich A."/>
            <person name="Francke R."/>
            <person name="Mueller R."/>
            <person name="Keller V."/>
            <person name="Keller A."/>
        </authorList>
    </citation>
    <scope>NUCLEOTIDE SEQUENCE</scope>
    <source>
        <strain evidence="11">S39M_St_73</strain>
    </source>
</reference>
<keyword evidence="8 9" id="KW-0472">Membrane</keyword>
<gene>
    <name evidence="11" type="ORF">Q4F26_03835</name>
</gene>
<keyword evidence="12" id="KW-1185">Reference proteome</keyword>
<evidence type="ECO:0000256" key="7">
    <source>
        <dbReference type="ARBA" id="ARBA00022989"/>
    </source>
</evidence>
<dbReference type="InterPro" id="IPR001638">
    <property type="entry name" value="Solute-binding_3/MltF_N"/>
</dbReference>
<evidence type="ECO:0000256" key="4">
    <source>
        <dbReference type="ARBA" id="ARBA00022475"/>
    </source>
</evidence>
<dbReference type="GO" id="GO:0006865">
    <property type="term" value="P:amino acid transport"/>
    <property type="evidence" value="ECO:0007669"/>
    <property type="project" value="UniProtKB-KW"/>
</dbReference>
<dbReference type="InterPro" id="IPR000515">
    <property type="entry name" value="MetI-like"/>
</dbReference>
<feature type="transmembrane region" description="Helical" evidence="9">
    <location>
        <begin position="356"/>
        <end position="376"/>
    </location>
</feature>
<dbReference type="Gene3D" id="1.10.3720.10">
    <property type="entry name" value="MetI-like"/>
    <property type="match status" value="1"/>
</dbReference>
<dbReference type="InterPro" id="IPR043429">
    <property type="entry name" value="ArtM/GltK/GlnP/TcyL/YhdX-like"/>
</dbReference>
<dbReference type="SMART" id="SM00062">
    <property type="entry name" value="PBPb"/>
    <property type="match status" value="1"/>
</dbReference>
<dbReference type="CDD" id="cd06261">
    <property type="entry name" value="TM_PBP2"/>
    <property type="match status" value="1"/>
</dbReference>
<name>A0AA43ZRR7_9LACT</name>
<evidence type="ECO:0000256" key="2">
    <source>
        <dbReference type="ARBA" id="ARBA00010072"/>
    </source>
</evidence>
<evidence type="ECO:0000256" key="1">
    <source>
        <dbReference type="ARBA" id="ARBA00004651"/>
    </source>
</evidence>
<evidence type="ECO:0000313" key="12">
    <source>
        <dbReference type="Proteomes" id="UP001171751"/>
    </source>
</evidence>
<keyword evidence="3 9" id="KW-0813">Transport</keyword>
<dbReference type="GO" id="GO:0022857">
    <property type="term" value="F:transmembrane transporter activity"/>
    <property type="evidence" value="ECO:0007669"/>
    <property type="project" value="InterPro"/>
</dbReference>
<evidence type="ECO:0000256" key="9">
    <source>
        <dbReference type="RuleBase" id="RU363032"/>
    </source>
</evidence>
<comment type="subcellular location">
    <subcellularLocation>
        <location evidence="1 9">Cell membrane</location>
        <topology evidence="1 9">Multi-pass membrane protein</topology>
    </subcellularLocation>
</comment>
<dbReference type="GO" id="GO:0043190">
    <property type="term" value="C:ATP-binding cassette (ABC) transporter complex"/>
    <property type="evidence" value="ECO:0007669"/>
    <property type="project" value="InterPro"/>
</dbReference>
<dbReference type="InterPro" id="IPR035906">
    <property type="entry name" value="MetI-like_sf"/>
</dbReference>
<keyword evidence="7 9" id="KW-1133">Transmembrane helix</keyword>
<feature type="transmembrane region" description="Helical" evidence="9">
    <location>
        <begin position="312"/>
        <end position="335"/>
    </location>
</feature>
<evidence type="ECO:0000256" key="5">
    <source>
        <dbReference type="ARBA" id="ARBA00022692"/>
    </source>
</evidence>
<feature type="domain" description="ABC transmembrane type-1" evidence="10">
    <location>
        <begin position="308"/>
        <end position="495"/>
    </location>
</feature>
<sequence length="507" mass="56134">MHKAIHLIFRYITVTFLLITSLLSPISTLTVSAQDQEEEETSSLESVTEGDLLETIQDRGSLRMGVASGYAPFEFIVNENGENVITGSDVFLGQRLADDLDVELELIDMEFPNLITAMEAGNIDIIISGMTYTEERDETIDFSEIYHQDTQSFAIRVEDEGMYSSYQDIIDGEGVIGVQENTLQETLIRQNFPEEADIVVMRKSGDVISALQASQVDAVLLDDSVANAFAAENENLTVIDSGIEADSAGKAIGLPENQPALQEAINATVNEVNATGQYEEWLEDAYGVIGDSQQESWLRYWPYFWDGIKTTLLISFVSIIVGTILGSILALMRLSGVRILEILSRLYIEIVRGTPLMIQVLFVFIGLGSIFGWSTLTSGLVAVSLNSTAYICEIIRGGINAVDKGQSEAARALGLDYKTTMRQVVFPQSLRSIWPSLGNEFVTLIKESSIVSTIGVAELTFQTRNVTSLSYRGVEPLIISMVLYLILTYSLTQLLNWYEKRMSKKYV</sequence>
<dbReference type="PROSITE" id="PS50928">
    <property type="entry name" value="ABC_TM1"/>
    <property type="match status" value="1"/>
</dbReference>
<evidence type="ECO:0000313" key="11">
    <source>
        <dbReference type="EMBL" id="MDO5457455.1"/>
    </source>
</evidence>
<dbReference type="EMBL" id="JAUNQW010000012">
    <property type="protein sequence ID" value="MDO5457455.1"/>
    <property type="molecule type" value="Genomic_DNA"/>
</dbReference>
<evidence type="ECO:0000256" key="3">
    <source>
        <dbReference type="ARBA" id="ARBA00022448"/>
    </source>
</evidence>
<evidence type="ECO:0000256" key="8">
    <source>
        <dbReference type="ARBA" id="ARBA00023136"/>
    </source>
</evidence>
<dbReference type="NCBIfam" id="TIGR01726">
    <property type="entry name" value="HEQRo_perm_3TM"/>
    <property type="match status" value="1"/>
</dbReference>
<dbReference type="SUPFAM" id="SSF53850">
    <property type="entry name" value="Periplasmic binding protein-like II"/>
    <property type="match status" value="1"/>
</dbReference>
<dbReference type="SUPFAM" id="SSF161098">
    <property type="entry name" value="MetI-like"/>
    <property type="match status" value="1"/>
</dbReference>
<dbReference type="AlphaFoldDB" id="A0AA43ZRR7"/>
<keyword evidence="5 9" id="KW-0812">Transmembrane</keyword>
<dbReference type="Proteomes" id="UP001171751">
    <property type="component" value="Unassembled WGS sequence"/>
</dbReference>
<organism evidence="11 12">
    <name type="scientific">Atopococcus tabaci</name>
    <dbReference type="NCBI Taxonomy" id="269774"/>
    <lineage>
        <taxon>Bacteria</taxon>
        <taxon>Bacillati</taxon>
        <taxon>Bacillota</taxon>
        <taxon>Bacilli</taxon>
        <taxon>Lactobacillales</taxon>
        <taxon>Carnobacteriaceae</taxon>
        <taxon>Atopococcus</taxon>
    </lineage>
</organism>
<dbReference type="PANTHER" id="PTHR30614">
    <property type="entry name" value="MEMBRANE COMPONENT OF AMINO ACID ABC TRANSPORTER"/>
    <property type="match status" value="1"/>
</dbReference>
<dbReference type="Gene3D" id="3.40.190.10">
    <property type="entry name" value="Periplasmic binding protein-like II"/>
    <property type="match status" value="2"/>
</dbReference>
<dbReference type="FunFam" id="1.10.3720.10:FF:000033">
    <property type="entry name" value="Polar amino acid ABC transporter permease"/>
    <property type="match status" value="1"/>
</dbReference>
<comment type="caution">
    <text evidence="11">The sequence shown here is derived from an EMBL/GenBank/DDBJ whole genome shotgun (WGS) entry which is preliminary data.</text>
</comment>
<protein>
    <submittedName>
        <fullName evidence="11">ABC transporter substrate-binding protein/permease</fullName>
    </submittedName>
</protein>
<dbReference type="InterPro" id="IPR010065">
    <property type="entry name" value="AA_ABC_transptr_permease_3TM"/>
</dbReference>
<accession>A0AA43ZRR7</accession>
<keyword evidence="4" id="KW-1003">Cell membrane</keyword>
<keyword evidence="6" id="KW-0029">Amino-acid transport</keyword>
<evidence type="ECO:0000259" key="10">
    <source>
        <dbReference type="PROSITE" id="PS50928"/>
    </source>
</evidence>
<dbReference type="Pfam" id="PF00497">
    <property type="entry name" value="SBP_bac_3"/>
    <property type="match status" value="1"/>
</dbReference>
<feature type="transmembrane region" description="Helical" evidence="9">
    <location>
        <begin position="477"/>
        <end position="498"/>
    </location>
</feature>
<dbReference type="PANTHER" id="PTHR30614:SF20">
    <property type="entry name" value="GLUTAMINE TRANSPORT SYSTEM PERMEASE PROTEIN GLNP"/>
    <property type="match status" value="1"/>
</dbReference>
<proteinExistence type="inferred from homology"/>